<gene>
    <name evidence="1" type="ORF">ACOC_LOCUS1159</name>
</gene>
<dbReference type="AlphaFoldDB" id="A0A0R3PBR2"/>
<dbReference type="EMBL" id="UYYA01000158">
    <property type="protein sequence ID" value="VDM52744.1"/>
    <property type="molecule type" value="Genomic_DNA"/>
</dbReference>
<dbReference type="WBParaSite" id="ACOC_0000115801-mRNA-1">
    <property type="protein sequence ID" value="ACOC_0000115801-mRNA-1"/>
    <property type="gene ID" value="ACOC_0000115801"/>
</dbReference>
<name>A0A0R3PBR2_ANGCS</name>
<organism evidence="3">
    <name type="scientific">Angiostrongylus costaricensis</name>
    <name type="common">Nematode worm</name>
    <dbReference type="NCBI Taxonomy" id="334426"/>
    <lineage>
        <taxon>Eukaryota</taxon>
        <taxon>Metazoa</taxon>
        <taxon>Ecdysozoa</taxon>
        <taxon>Nematoda</taxon>
        <taxon>Chromadorea</taxon>
        <taxon>Rhabditida</taxon>
        <taxon>Rhabditina</taxon>
        <taxon>Rhabditomorpha</taxon>
        <taxon>Strongyloidea</taxon>
        <taxon>Metastrongylidae</taxon>
        <taxon>Angiostrongylus</taxon>
    </lineage>
</organism>
<evidence type="ECO:0000313" key="1">
    <source>
        <dbReference type="EMBL" id="VDM52744.1"/>
    </source>
</evidence>
<reference evidence="1 2" key="2">
    <citation type="submission" date="2018-11" db="EMBL/GenBank/DDBJ databases">
        <authorList>
            <consortium name="Pathogen Informatics"/>
        </authorList>
    </citation>
    <scope>NUCLEOTIDE SEQUENCE [LARGE SCALE GENOMIC DNA]</scope>
    <source>
        <strain evidence="1 2">Costa Rica</strain>
    </source>
</reference>
<protein>
    <submittedName>
        <fullName evidence="1 3">Uncharacterized protein</fullName>
    </submittedName>
</protein>
<accession>A0A0R3PBR2</accession>
<evidence type="ECO:0000313" key="2">
    <source>
        <dbReference type="Proteomes" id="UP000267027"/>
    </source>
</evidence>
<evidence type="ECO:0000313" key="3">
    <source>
        <dbReference type="WBParaSite" id="ACOC_0000115801-mRNA-1"/>
    </source>
</evidence>
<proteinExistence type="predicted"/>
<dbReference type="Proteomes" id="UP000267027">
    <property type="component" value="Unassembled WGS sequence"/>
</dbReference>
<reference evidence="3" key="1">
    <citation type="submission" date="2017-02" db="UniProtKB">
        <authorList>
            <consortium name="WormBaseParasite"/>
        </authorList>
    </citation>
    <scope>IDENTIFICATION</scope>
</reference>
<keyword evidence="2" id="KW-1185">Reference proteome</keyword>
<sequence>MKARSSKVIKRRLSPETLEPIRQRGIARAAANGELTSELVKQFREAIKEDLRERRAAAMAETTAAANSIHKAHRSFANYKTKMIALRRPKGRVTASGKAMEKIIHEYYSDLFIQSLTKSHKNDAHEERIGFVCPIRVQWNEYLPVTFI</sequence>